<proteinExistence type="predicted"/>
<reference evidence="2" key="1">
    <citation type="submission" date="2017-02" db="EMBL/GenBank/DDBJ databases">
        <authorList>
            <person name="Varghese N."/>
            <person name="Submissions S."/>
        </authorList>
    </citation>
    <scope>NUCLEOTIDE SEQUENCE [LARGE SCALE GENOMIC DNA]</scope>
    <source>
        <strain evidence="2">DSM 16521</strain>
    </source>
</reference>
<dbReference type="Gene3D" id="1.20.1500.10">
    <property type="entry name" value="YheA/YmcA-like"/>
    <property type="match status" value="1"/>
</dbReference>
<dbReference type="InterPro" id="IPR010368">
    <property type="entry name" value="Com_YlbF"/>
</dbReference>
<dbReference type="SUPFAM" id="SSF158622">
    <property type="entry name" value="YheA/YmcA-like"/>
    <property type="match status" value="1"/>
</dbReference>
<dbReference type="InterPro" id="IPR023378">
    <property type="entry name" value="YheA/YmcA-like_dom_sf"/>
</dbReference>
<evidence type="ECO:0000313" key="2">
    <source>
        <dbReference type="Proteomes" id="UP000189933"/>
    </source>
</evidence>
<dbReference type="Pfam" id="PF06133">
    <property type="entry name" value="Com_YlbF"/>
    <property type="match status" value="1"/>
</dbReference>
<dbReference type="AlphaFoldDB" id="A0A1T4LVN3"/>
<dbReference type="InterPro" id="IPR006058">
    <property type="entry name" value="2Fe2S_fd_BS"/>
</dbReference>
<accession>A0A1T4LVN3</accession>
<evidence type="ECO:0000313" key="1">
    <source>
        <dbReference type="EMBL" id="SJZ58696.1"/>
    </source>
</evidence>
<sequence length="126" mass="13852">MSKVIEKARELAFALSECPELKEVREAEIAMNKDPEALEIIAEFQEKQQEFQEAFFAGRELTPEQELVRAAIESKMENNPSIRRYLEAQHQLEKLLQTVNTVIGQALSGDSACGSGGCASCGSTCG</sequence>
<protein>
    <submittedName>
        <fullName evidence="1">Cell fate regulator YlbF, YheA/YmcA/DUF963 family (Controls sporulation, competence, biofilm development)</fullName>
    </submittedName>
</protein>
<dbReference type="EMBL" id="FUXM01000002">
    <property type="protein sequence ID" value="SJZ58696.1"/>
    <property type="molecule type" value="Genomic_DNA"/>
</dbReference>
<organism evidence="1 2">
    <name type="scientific">Carboxydocella sporoproducens DSM 16521</name>
    <dbReference type="NCBI Taxonomy" id="1121270"/>
    <lineage>
        <taxon>Bacteria</taxon>
        <taxon>Bacillati</taxon>
        <taxon>Bacillota</taxon>
        <taxon>Clostridia</taxon>
        <taxon>Eubacteriales</taxon>
        <taxon>Clostridiales Family XVI. Incertae Sedis</taxon>
        <taxon>Carboxydocella</taxon>
    </lineage>
</organism>
<dbReference type="Proteomes" id="UP000189933">
    <property type="component" value="Unassembled WGS sequence"/>
</dbReference>
<keyword evidence="2" id="KW-1185">Reference proteome</keyword>
<name>A0A1T4LVN3_9FIRM</name>
<dbReference type="PROSITE" id="PS00197">
    <property type="entry name" value="2FE2S_FER_1"/>
    <property type="match status" value="1"/>
</dbReference>
<gene>
    <name evidence="1" type="ORF">SAMN02745885_00325</name>
</gene>
<dbReference type="GO" id="GO:0051537">
    <property type="term" value="F:2 iron, 2 sulfur cluster binding"/>
    <property type="evidence" value="ECO:0007669"/>
    <property type="project" value="InterPro"/>
</dbReference>
<dbReference type="RefSeq" id="WP_078664478.1">
    <property type="nucleotide sequence ID" value="NZ_FUXM01000002.1"/>
</dbReference>